<dbReference type="CDD" id="cd18787">
    <property type="entry name" value="SF2_C_DEAD"/>
    <property type="match status" value="1"/>
</dbReference>
<evidence type="ECO:0000256" key="3">
    <source>
        <dbReference type="ARBA" id="ARBA00022741"/>
    </source>
</evidence>
<protein>
    <recommendedName>
        <fullName evidence="9">DEAD-box ATP-dependent RNA helicase RhpA</fullName>
        <ecNumber evidence="1">3.6.4.13</ecNumber>
    </recommendedName>
</protein>
<dbReference type="InterPro" id="IPR011545">
    <property type="entry name" value="DEAD/DEAH_box_helicase_dom"/>
</dbReference>
<evidence type="ECO:0000256" key="1">
    <source>
        <dbReference type="ARBA" id="ARBA00012552"/>
    </source>
</evidence>
<dbReference type="EC" id="3.6.4.13" evidence="1"/>
<evidence type="ECO:0000256" key="5">
    <source>
        <dbReference type="ARBA" id="ARBA00022806"/>
    </source>
</evidence>
<evidence type="ECO:0000259" key="13">
    <source>
        <dbReference type="PROSITE" id="PS51192"/>
    </source>
</evidence>
<dbReference type="InterPro" id="IPR000629">
    <property type="entry name" value="RNA-helicase_DEAD-box_CS"/>
</dbReference>
<keyword evidence="5 11" id="KW-0347">Helicase</keyword>
<comment type="similarity">
    <text evidence="7 11">Belongs to the DEAD box helicase family.</text>
</comment>
<evidence type="ECO:0000256" key="8">
    <source>
        <dbReference type="ARBA" id="ARBA00047984"/>
    </source>
</evidence>
<dbReference type="PROSITE" id="PS51194">
    <property type="entry name" value="HELICASE_CTER"/>
    <property type="match status" value="1"/>
</dbReference>
<dbReference type="EMBL" id="FUYR01000001">
    <property type="protein sequence ID" value="SKB28263.1"/>
    <property type="molecule type" value="Genomic_DNA"/>
</dbReference>
<dbReference type="Pfam" id="PF00270">
    <property type="entry name" value="DEAD"/>
    <property type="match status" value="1"/>
</dbReference>
<dbReference type="GO" id="GO:0016787">
    <property type="term" value="F:hydrolase activity"/>
    <property type="evidence" value="ECO:0007669"/>
    <property type="project" value="UniProtKB-KW"/>
</dbReference>
<keyword evidence="2" id="KW-0963">Cytoplasm</keyword>
<evidence type="ECO:0000313" key="17">
    <source>
        <dbReference type="Proteomes" id="UP000189981"/>
    </source>
</evidence>
<proteinExistence type="inferred from homology"/>
<dbReference type="SUPFAM" id="SSF52540">
    <property type="entry name" value="P-loop containing nucleoside triphosphate hydrolases"/>
    <property type="match status" value="1"/>
</dbReference>
<dbReference type="Gene3D" id="3.40.50.300">
    <property type="entry name" value="P-loop containing nucleotide triphosphate hydrolases"/>
    <property type="match status" value="2"/>
</dbReference>
<feature type="short sequence motif" description="Q motif" evidence="10">
    <location>
        <begin position="1"/>
        <end position="29"/>
    </location>
</feature>
<dbReference type="PANTHER" id="PTHR47959">
    <property type="entry name" value="ATP-DEPENDENT RNA HELICASE RHLE-RELATED"/>
    <property type="match status" value="1"/>
</dbReference>
<dbReference type="GO" id="GO:0042255">
    <property type="term" value="P:ribosome assembly"/>
    <property type="evidence" value="ECO:0007669"/>
    <property type="project" value="UniProtKB-ARBA"/>
</dbReference>
<evidence type="ECO:0000259" key="15">
    <source>
        <dbReference type="PROSITE" id="PS51195"/>
    </source>
</evidence>
<keyword evidence="3 11" id="KW-0547">Nucleotide-binding</keyword>
<dbReference type="STRING" id="572036.SAMN05661099_0152"/>
<dbReference type="CDD" id="cd00268">
    <property type="entry name" value="DEADc"/>
    <property type="match status" value="1"/>
</dbReference>
<comment type="catalytic activity">
    <reaction evidence="8">
        <text>ATP + H2O = ADP + phosphate + H(+)</text>
        <dbReference type="Rhea" id="RHEA:13065"/>
        <dbReference type="ChEBI" id="CHEBI:15377"/>
        <dbReference type="ChEBI" id="CHEBI:15378"/>
        <dbReference type="ChEBI" id="CHEBI:30616"/>
        <dbReference type="ChEBI" id="CHEBI:43474"/>
        <dbReference type="ChEBI" id="CHEBI:456216"/>
        <dbReference type="EC" id="3.6.4.13"/>
    </reaction>
</comment>
<dbReference type="OrthoDB" id="9762011at2"/>
<dbReference type="Pfam" id="PF00271">
    <property type="entry name" value="Helicase_C"/>
    <property type="match status" value="1"/>
</dbReference>
<dbReference type="SMART" id="SM00487">
    <property type="entry name" value="DEXDc"/>
    <property type="match status" value="1"/>
</dbReference>
<evidence type="ECO:0000256" key="2">
    <source>
        <dbReference type="ARBA" id="ARBA00022490"/>
    </source>
</evidence>
<evidence type="ECO:0000256" key="7">
    <source>
        <dbReference type="ARBA" id="ARBA00038437"/>
    </source>
</evidence>
<feature type="domain" description="DEAD-box RNA helicase Q" evidence="15">
    <location>
        <begin position="1"/>
        <end position="29"/>
    </location>
</feature>
<keyword evidence="17" id="KW-1185">Reference proteome</keyword>
<evidence type="ECO:0000256" key="9">
    <source>
        <dbReference type="ARBA" id="ARBA00074363"/>
    </source>
</evidence>
<keyword evidence="4 11" id="KW-0378">Hydrolase</keyword>
<dbReference type="GO" id="GO:0009266">
    <property type="term" value="P:response to temperature stimulus"/>
    <property type="evidence" value="ECO:0007669"/>
    <property type="project" value="UniProtKB-ARBA"/>
</dbReference>
<dbReference type="FunFam" id="3.40.50.300:FF:000108">
    <property type="entry name" value="ATP-dependent RNA helicase RhlE"/>
    <property type="match status" value="1"/>
</dbReference>
<dbReference type="InterPro" id="IPR027417">
    <property type="entry name" value="P-loop_NTPase"/>
</dbReference>
<feature type="compositionally biased region" description="Basic residues" evidence="12">
    <location>
        <begin position="412"/>
        <end position="421"/>
    </location>
</feature>
<dbReference type="PROSITE" id="PS51195">
    <property type="entry name" value="Q_MOTIF"/>
    <property type="match status" value="1"/>
</dbReference>
<dbReference type="RefSeq" id="WP_079700660.1">
    <property type="nucleotide sequence ID" value="NZ_FUYR01000001.1"/>
</dbReference>
<dbReference type="InterPro" id="IPR044742">
    <property type="entry name" value="DEAD/DEAH_RhlB"/>
</dbReference>
<evidence type="ECO:0000259" key="14">
    <source>
        <dbReference type="PROSITE" id="PS51194"/>
    </source>
</evidence>
<dbReference type="PANTHER" id="PTHR47959:SF13">
    <property type="entry name" value="ATP-DEPENDENT RNA HELICASE RHLE"/>
    <property type="match status" value="1"/>
</dbReference>
<dbReference type="GO" id="GO:0005524">
    <property type="term" value="F:ATP binding"/>
    <property type="evidence" value="ECO:0007669"/>
    <property type="project" value="UniProtKB-KW"/>
</dbReference>
<name>A0A1T5A0S9_9SPHI</name>
<evidence type="ECO:0000256" key="6">
    <source>
        <dbReference type="ARBA" id="ARBA00022840"/>
    </source>
</evidence>
<dbReference type="SMART" id="SM00490">
    <property type="entry name" value="HELICc"/>
    <property type="match status" value="1"/>
</dbReference>
<dbReference type="PROSITE" id="PS51192">
    <property type="entry name" value="HELICASE_ATP_BIND_1"/>
    <property type="match status" value="1"/>
</dbReference>
<dbReference type="GO" id="GO:0003724">
    <property type="term" value="F:RNA helicase activity"/>
    <property type="evidence" value="ECO:0007669"/>
    <property type="project" value="UniProtKB-EC"/>
</dbReference>
<feature type="domain" description="Helicase C-terminal" evidence="14">
    <location>
        <begin position="231"/>
        <end position="382"/>
    </location>
</feature>
<dbReference type="InterPro" id="IPR050079">
    <property type="entry name" value="DEAD_box_RNA_helicase"/>
</dbReference>
<evidence type="ECO:0000313" key="16">
    <source>
        <dbReference type="EMBL" id="SKB28263.1"/>
    </source>
</evidence>
<gene>
    <name evidence="16" type="ORF">SAMN05661099_0152</name>
</gene>
<accession>A0A1T5A0S9</accession>
<dbReference type="InterPro" id="IPR014001">
    <property type="entry name" value="Helicase_ATP-bd"/>
</dbReference>
<dbReference type="InterPro" id="IPR014014">
    <property type="entry name" value="RNA_helicase_DEAD_Q_motif"/>
</dbReference>
<keyword evidence="6 11" id="KW-0067">ATP-binding</keyword>
<feature type="domain" description="Helicase ATP-binding" evidence="13">
    <location>
        <begin position="32"/>
        <end position="208"/>
    </location>
</feature>
<dbReference type="GO" id="GO:0005829">
    <property type="term" value="C:cytosol"/>
    <property type="evidence" value="ECO:0007669"/>
    <property type="project" value="TreeGrafter"/>
</dbReference>
<dbReference type="InterPro" id="IPR001650">
    <property type="entry name" value="Helicase_C-like"/>
</dbReference>
<dbReference type="AlphaFoldDB" id="A0A1T5A0S9"/>
<evidence type="ECO:0000256" key="10">
    <source>
        <dbReference type="PROSITE-ProRule" id="PRU00552"/>
    </source>
</evidence>
<evidence type="ECO:0000256" key="4">
    <source>
        <dbReference type="ARBA" id="ARBA00022801"/>
    </source>
</evidence>
<evidence type="ECO:0000256" key="11">
    <source>
        <dbReference type="RuleBase" id="RU000492"/>
    </source>
</evidence>
<dbReference type="Proteomes" id="UP000189981">
    <property type="component" value="Unassembled WGS sequence"/>
</dbReference>
<reference evidence="17" key="1">
    <citation type="submission" date="2017-02" db="EMBL/GenBank/DDBJ databases">
        <authorList>
            <person name="Varghese N."/>
            <person name="Submissions S."/>
        </authorList>
    </citation>
    <scope>NUCLEOTIDE SEQUENCE [LARGE SCALE GENOMIC DNA]</scope>
    <source>
        <strain evidence="17">DSM 22385</strain>
    </source>
</reference>
<evidence type="ECO:0000256" key="12">
    <source>
        <dbReference type="SAM" id="MobiDB-lite"/>
    </source>
</evidence>
<dbReference type="PROSITE" id="PS00039">
    <property type="entry name" value="DEAD_ATP_HELICASE"/>
    <property type="match status" value="1"/>
</dbReference>
<sequence length="421" mass="46562">MSFENLNLIEPILRALKTEGYTNPTPIQEQSIPIILDRKDLLGCAQTGTGKTAAFAIPILQILEGGKIYDKSPRAIKCLILTPTRELAIQIGESFTAYGRHTGMKHTVIFGGVSQGSQVSALKSGVDILIATPGRLLDLINQKFVHLHYLKIFVLDEADRMLDMGFINDVKKIITKIPQKRQTLFFSATMPPEIQKLANTILVSPEKVEVTPVSSTADTIDQSIYFVEKGDKKKLLIHLLNDKTIKSALIFTRTKHGADKIVKDLVKAGIKTEAIHGNKSQNARQKALSNFKTGQLKALIATDIAARGIDIEELSHVINYELPNVPETYVHRIGRTGRAGSSGIALSFCDDEEMEYLKDIEKLIARSIPVVEEQPYHMKGAAYLLSQSTKKKGSSKNKKPERSDNTSGAKGAPKRYFGKRR</sequence>
<organism evidence="16 17">
    <name type="scientific">Daejeonella lutea</name>
    <dbReference type="NCBI Taxonomy" id="572036"/>
    <lineage>
        <taxon>Bacteria</taxon>
        <taxon>Pseudomonadati</taxon>
        <taxon>Bacteroidota</taxon>
        <taxon>Sphingobacteriia</taxon>
        <taxon>Sphingobacteriales</taxon>
        <taxon>Sphingobacteriaceae</taxon>
        <taxon>Daejeonella</taxon>
    </lineage>
</organism>
<feature type="region of interest" description="Disordered" evidence="12">
    <location>
        <begin position="387"/>
        <end position="421"/>
    </location>
</feature>
<dbReference type="GO" id="GO:0003676">
    <property type="term" value="F:nucleic acid binding"/>
    <property type="evidence" value="ECO:0007669"/>
    <property type="project" value="InterPro"/>
</dbReference>